<dbReference type="OrthoDB" id="3478924at2"/>
<comment type="similarity">
    <text evidence="2 5">Belongs to the nitrile hydratase subunit beta family.</text>
</comment>
<evidence type="ECO:0000256" key="3">
    <source>
        <dbReference type="ARBA" id="ARBA00023239"/>
    </source>
</evidence>
<name>A0A2P7SMM3_9HYPH</name>
<proteinExistence type="inferred from homology"/>
<dbReference type="InterPro" id="IPR003168">
    <property type="entry name" value="Nitrile_hydratase_bsu"/>
</dbReference>
<dbReference type="GO" id="GO:0018822">
    <property type="term" value="F:nitrile hydratase activity"/>
    <property type="evidence" value="ECO:0007669"/>
    <property type="project" value="UniProtKB-EC"/>
</dbReference>
<evidence type="ECO:0000256" key="2">
    <source>
        <dbReference type="ARBA" id="ARBA00009098"/>
    </source>
</evidence>
<evidence type="ECO:0000259" key="6">
    <source>
        <dbReference type="Pfam" id="PF02211"/>
    </source>
</evidence>
<dbReference type="EMBL" id="PXYL01000001">
    <property type="protein sequence ID" value="PSJ63736.1"/>
    <property type="molecule type" value="Genomic_DNA"/>
</dbReference>
<evidence type="ECO:0000259" key="7">
    <source>
        <dbReference type="Pfam" id="PF21006"/>
    </source>
</evidence>
<dbReference type="PIRSF" id="PIRSF001427">
    <property type="entry name" value="NHase_beta"/>
    <property type="match status" value="1"/>
</dbReference>
<dbReference type="InterPro" id="IPR042262">
    <property type="entry name" value="CN_hydtase_beta_C"/>
</dbReference>
<organism evidence="8 9">
    <name type="scientific">Pseudaminobacter soli</name>
    <name type="common">ex Li et al. 2025</name>
    <dbReference type="NCBI Taxonomy" id="1295366"/>
    <lineage>
        <taxon>Bacteria</taxon>
        <taxon>Pseudomonadati</taxon>
        <taxon>Pseudomonadota</taxon>
        <taxon>Alphaproteobacteria</taxon>
        <taxon>Hyphomicrobiales</taxon>
        <taxon>Phyllobacteriaceae</taxon>
        <taxon>Pseudaminobacter</taxon>
    </lineage>
</organism>
<dbReference type="InterPro" id="IPR008990">
    <property type="entry name" value="Elect_transpt_acc-like_dom_sf"/>
</dbReference>
<dbReference type="Pfam" id="PF21006">
    <property type="entry name" value="NHase_beta_N"/>
    <property type="match status" value="1"/>
</dbReference>
<dbReference type="InterPro" id="IPR049054">
    <property type="entry name" value="CN_hydtase_beta-like_N"/>
</dbReference>
<dbReference type="Proteomes" id="UP000240653">
    <property type="component" value="Unassembled WGS sequence"/>
</dbReference>
<dbReference type="Gene3D" id="2.30.30.50">
    <property type="match status" value="1"/>
</dbReference>
<reference evidence="8 9" key="1">
    <citation type="submission" date="2018-03" db="EMBL/GenBank/DDBJ databases">
        <title>The draft genome of Mesorhizobium soli JCM 19897.</title>
        <authorList>
            <person name="Li L."/>
            <person name="Liu L."/>
            <person name="Liang L."/>
            <person name="Wang T."/>
            <person name="Zhang X."/>
        </authorList>
    </citation>
    <scope>NUCLEOTIDE SEQUENCE [LARGE SCALE GENOMIC DNA]</scope>
    <source>
        <strain evidence="8 9">JCM 19897</strain>
    </source>
</reference>
<feature type="domain" description="Nitrile hydratase beta subunit" evidence="6">
    <location>
        <begin position="122"/>
        <end position="218"/>
    </location>
</feature>
<comment type="function">
    <text evidence="1 5">NHase catalyzes the hydration of various nitrile compounds to the corresponding amides.</text>
</comment>
<gene>
    <name evidence="8" type="primary">nthB</name>
    <name evidence="8" type="ORF">C7I85_00970</name>
</gene>
<sequence length="219" mass="24317">MNGPQDLGGQMGFGPVAPEKDEPYFHAEWEKRALGVTLSAGAMGHWNIDESRHARESLHPADYYASSYYEIWIKALETLLKRHGFVTQDELLVGKSLGGNARAKRVLQAEDVPAVLARGGPCNRPVGADARFKAGDRVRTKNFNPEGHTRLPRYARDKVGVIDVVREGFVFPDTNAHGRGENPQWVYTVVFESREIWGEGADPTLAVSIDAWESYLEPA</sequence>
<dbReference type="Pfam" id="PF02211">
    <property type="entry name" value="NHase_beta_C"/>
    <property type="match status" value="1"/>
</dbReference>
<dbReference type="EC" id="4.2.1.84" evidence="5"/>
<evidence type="ECO:0000313" key="9">
    <source>
        <dbReference type="Proteomes" id="UP000240653"/>
    </source>
</evidence>
<dbReference type="GO" id="GO:0046914">
    <property type="term" value="F:transition metal ion binding"/>
    <property type="evidence" value="ECO:0007669"/>
    <property type="project" value="InterPro"/>
</dbReference>
<dbReference type="SUPFAM" id="SSF50090">
    <property type="entry name" value="Electron transport accessory proteins"/>
    <property type="match status" value="1"/>
</dbReference>
<feature type="domain" description="Nitrile hydratase beta subunit-like N-terminal" evidence="7">
    <location>
        <begin position="1"/>
        <end position="97"/>
    </location>
</feature>
<evidence type="ECO:0000313" key="8">
    <source>
        <dbReference type="EMBL" id="PSJ63736.1"/>
    </source>
</evidence>
<dbReference type="InterPro" id="IPR024690">
    <property type="entry name" value="CN_hydtase_beta_dom_C"/>
</dbReference>
<evidence type="ECO:0000256" key="4">
    <source>
        <dbReference type="ARBA" id="ARBA00044877"/>
    </source>
</evidence>
<keyword evidence="3 5" id="KW-0456">Lyase</keyword>
<evidence type="ECO:0000256" key="5">
    <source>
        <dbReference type="PIRNR" id="PIRNR001427"/>
    </source>
</evidence>
<protein>
    <recommendedName>
        <fullName evidence="5">Nitrile hydratase subunit beta</fullName>
        <shortName evidence="5">NHase</shortName>
        <ecNumber evidence="5">4.2.1.84</ecNumber>
    </recommendedName>
</protein>
<comment type="caution">
    <text evidence="8">The sequence shown here is derived from an EMBL/GenBank/DDBJ whole genome shotgun (WGS) entry which is preliminary data.</text>
</comment>
<comment type="catalytic activity">
    <reaction evidence="4 5">
        <text>an aliphatic primary amide = an aliphatic nitrile + H2O</text>
        <dbReference type="Rhea" id="RHEA:12673"/>
        <dbReference type="ChEBI" id="CHEBI:15377"/>
        <dbReference type="ChEBI" id="CHEBI:65285"/>
        <dbReference type="ChEBI" id="CHEBI:80291"/>
        <dbReference type="EC" id="4.2.1.84"/>
    </reaction>
</comment>
<dbReference type="NCBIfam" id="TIGR03888">
    <property type="entry name" value="nitrile_beta"/>
    <property type="match status" value="1"/>
</dbReference>
<evidence type="ECO:0000256" key="1">
    <source>
        <dbReference type="ARBA" id="ARBA00004042"/>
    </source>
</evidence>
<dbReference type="AlphaFoldDB" id="A0A2P7SMM3"/>
<dbReference type="Gene3D" id="1.10.472.20">
    <property type="entry name" value="Nitrile hydratase, beta subunit"/>
    <property type="match status" value="1"/>
</dbReference>
<keyword evidence="9" id="KW-1185">Reference proteome</keyword>
<accession>A0A2P7SMM3</accession>
<dbReference type="RefSeq" id="WP_106722090.1">
    <property type="nucleotide sequence ID" value="NZ_PXYL01000001.1"/>
</dbReference>